<dbReference type="AlphaFoldDB" id="A0A6J7KXY2"/>
<reference evidence="1" key="1">
    <citation type="submission" date="2020-05" db="EMBL/GenBank/DDBJ databases">
        <authorList>
            <person name="Chiriac C."/>
            <person name="Salcher M."/>
            <person name="Ghai R."/>
            <person name="Kavagutti S V."/>
        </authorList>
    </citation>
    <scope>NUCLEOTIDE SEQUENCE</scope>
</reference>
<protein>
    <submittedName>
        <fullName evidence="1">Unannotated protein</fullName>
    </submittedName>
</protein>
<sequence>MAAVQRTMVSPCLTVTAPEACLASLPVSKVISWPEISTVTVVTSS</sequence>
<gene>
    <name evidence="1" type="ORF">UFOPK3564_04030</name>
</gene>
<organism evidence="1">
    <name type="scientific">freshwater metagenome</name>
    <dbReference type="NCBI Taxonomy" id="449393"/>
    <lineage>
        <taxon>unclassified sequences</taxon>
        <taxon>metagenomes</taxon>
        <taxon>ecological metagenomes</taxon>
    </lineage>
</organism>
<evidence type="ECO:0000313" key="1">
    <source>
        <dbReference type="EMBL" id="CAB4960510.1"/>
    </source>
</evidence>
<proteinExistence type="predicted"/>
<name>A0A6J7KXY2_9ZZZZ</name>
<accession>A0A6J7KXY2</accession>
<dbReference type="EMBL" id="CAFBMK010000478">
    <property type="protein sequence ID" value="CAB4960510.1"/>
    <property type="molecule type" value="Genomic_DNA"/>
</dbReference>